<keyword evidence="2" id="KW-1185">Reference proteome</keyword>
<accession>A0A2S0IDB1</accession>
<dbReference type="Pfam" id="PF20129">
    <property type="entry name" value="DUF6519"/>
    <property type="match status" value="3"/>
</dbReference>
<dbReference type="OrthoDB" id="134981at2"/>
<dbReference type="RefSeq" id="WP_105240414.1">
    <property type="nucleotide sequence ID" value="NZ_CP023270.1"/>
</dbReference>
<dbReference type="InterPro" id="IPR011050">
    <property type="entry name" value="Pectin_lyase_fold/virulence"/>
</dbReference>
<dbReference type="SUPFAM" id="SSF51126">
    <property type="entry name" value="Pectin lyase-like"/>
    <property type="match status" value="1"/>
</dbReference>
<dbReference type="AlphaFoldDB" id="A0A2S0IDB1"/>
<name>A0A2S0IDB1_9BURK</name>
<organism evidence="1 2">
    <name type="scientific">Achromobacter spanius</name>
    <dbReference type="NCBI Taxonomy" id="217203"/>
    <lineage>
        <taxon>Bacteria</taxon>
        <taxon>Pseudomonadati</taxon>
        <taxon>Pseudomonadota</taxon>
        <taxon>Betaproteobacteria</taxon>
        <taxon>Burkholderiales</taxon>
        <taxon>Alcaligenaceae</taxon>
        <taxon>Achromobacter</taxon>
    </lineage>
</organism>
<proteinExistence type="predicted"/>
<dbReference type="EMBL" id="CP023270">
    <property type="protein sequence ID" value="AVJ29747.1"/>
    <property type="molecule type" value="Genomic_DNA"/>
</dbReference>
<dbReference type="Proteomes" id="UP000239477">
    <property type="component" value="Chromosome"/>
</dbReference>
<reference evidence="1 2" key="1">
    <citation type="submission" date="2017-09" db="EMBL/GenBank/DDBJ databases">
        <title>Genomic, metabolic, and phenotypic characteristics of bacterial isolates from the natural microbiome of the model nematode Caenorhabditis elegans.</title>
        <authorList>
            <person name="Zimmermann J."/>
            <person name="Obeng N."/>
            <person name="Yang W."/>
            <person name="Obeng O."/>
            <person name="Kissoyan K."/>
            <person name="Pees B."/>
            <person name="Dirksen P."/>
            <person name="Hoppner M."/>
            <person name="Franke A."/>
            <person name="Rosenstiel P."/>
            <person name="Leippe M."/>
            <person name="Dierking K."/>
            <person name="Kaleta C."/>
            <person name="Schulenburg H."/>
        </authorList>
    </citation>
    <scope>NUCLEOTIDE SEQUENCE [LARGE SCALE GENOMIC DNA]</scope>
    <source>
        <strain evidence="1 2">MYb73</strain>
    </source>
</reference>
<protein>
    <submittedName>
        <fullName evidence="1">Uncharacterized protein</fullName>
    </submittedName>
</protein>
<evidence type="ECO:0000313" key="2">
    <source>
        <dbReference type="Proteomes" id="UP000239477"/>
    </source>
</evidence>
<gene>
    <name evidence="1" type="ORF">CLM73_23085</name>
</gene>
<sequence length="1041" mass="110488">MKADLSRLTFDPVRRYRAVRMQQGRVQMDSDWNEQQDILNRRIETETADIVGPVGVPLEAPGFALAPAGKDLSLSAGRLYLDGLLCENPQPATVAKQPDMPPTASPVLPAGASVLPLPPPALTPADIDGVVVFGSGGQAAPPPEGMYLAYLEAWQRHLCTLDLPAGDTSMREVALGGPDTATREKTVWQVKLMQVGAPDAALTCLSALPAWDALTAPPDARMAARAEASVPPKTPCQLPPDAGYRLLENHLYRIEIHHDGAGAGKARYKWSRENGSILSRVVRWLDDPVANEFEVASIGRDDVLAITAGCWVEFLDDTHELLGQPGPLAQVVRTDGNTVTIDPASLIGHPLDAARFPSNPRVRRWDGVAEITPAPINSANAGWVELEQDGVEIKFSPGRLRVGDYWLIPARTATASIEWPQMPDGKPAFNAPAGVLRAFARLALLRWQGGAWTAVSDCRPLFPALTELTQLYYAGGDGQSVKPNPAMTPDVVPLPAELRAGVANGSLPVAGAVVRFTVDAGRLPNGTATQDVVTGADGVASIAWSLACDAARPVQRATAQLLRAGLPASDRYLPLRYTASLALASEVAYDPRNCADLLAEQAYSVQEALDALCRRTHGGGCCLTVGPAGDFPTLDTALRTLIGQDRMDICLCLTPGEHKLEDDLIIKGPRVRLMLHGCGAASRLMLEERMFSLDGFASVSIADLVITRRGQPGAIAFNQCADLRLSRVDCAGPAGPGNSLVRVDGSRRVHIETCRLYAAGRGNAERLDQLFARAPTLAALKRALSPDAVLDDDDDRAASALSRQPMDARKAMTTEIAALLRAGTAGNVLTMTPRIQSALTSLATQLGRETPATKRLRPAIAALAAALLADPLSCALALLDNDADTTVRDNRLRGGIALFAESGDFPELTTDQLKLLGGGIRTGKMVPEGDGTFMLQSNHLSSLRLGAEAARAMLTIIQTGGEFAAWRCLRAADNALEAYSHFPAFDAAVTGNNLLTNGDAGALIATQAKVIGNFAHNDFRLFVSGANPEVLANGGLNVVTV</sequence>
<dbReference type="InterPro" id="IPR045392">
    <property type="entry name" value="DUF6519"/>
</dbReference>
<evidence type="ECO:0000313" key="1">
    <source>
        <dbReference type="EMBL" id="AVJ29747.1"/>
    </source>
</evidence>